<dbReference type="Proteomes" id="UP000240760">
    <property type="component" value="Unassembled WGS sequence"/>
</dbReference>
<proteinExistence type="predicted"/>
<organism evidence="2 3">
    <name type="scientific">Trichoderma longibrachiatum ATCC 18648</name>
    <dbReference type="NCBI Taxonomy" id="983965"/>
    <lineage>
        <taxon>Eukaryota</taxon>
        <taxon>Fungi</taxon>
        <taxon>Dikarya</taxon>
        <taxon>Ascomycota</taxon>
        <taxon>Pezizomycotina</taxon>
        <taxon>Sordariomycetes</taxon>
        <taxon>Hypocreomycetidae</taxon>
        <taxon>Hypocreales</taxon>
        <taxon>Hypocreaceae</taxon>
        <taxon>Trichoderma</taxon>
    </lineage>
</organism>
<accession>A0A2T4C1Y5</accession>
<keyword evidence="3" id="KW-1185">Reference proteome</keyword>
<evidence type="ECO:0000313" key="2">
    <source>
        <dbReference type="EMBL" id="PTB75562.1"/>
    </source>
</evidence>
<protein>
    <submittedName>
        <fullName evidence="2">Uncharacterized protein</fullName>
    </submittedName>
</protein>
<gene>
    <name evidence="2" type="ORF">M440DRAFT_1257035</name>
</gene>
<feature type="compositionally biased region" description="Pro residues" evidence="1">
    <location>
        <begin position="32"/>
        <end position="41"/>
    </location>
</feature>
<feature type="compositionally biased region" description="Polar residues" evidence="1">
    <location>
        <begin position="56"/>
        <end position="69"/>
    </location>
</feature>
<name>A0A2T4C1Y5_TRILO</name>
<feature type="compositionally biased region" description="Basic residues" evidence="1">
    <location>
        <begin position="79"/>
        <end position="89"/>
    </location>
</feature>
<dbReference type="AlphaFoldDB" id="A0A2T4C1Y5"/>
<evidence type="ECO:0000313" key="3">
    <source>
        <dbReference type="Proteomes" id="UP000240760"/>
    </source>
</evidence>
<sequence>MYFPRIGIQYQYSSASSRAVVSRLSSSLQFSSPPPSPPPPITHANARFHPPPPHLVQTSTSLHMHQPTQDLCHGIQPPRRSRISSHPRNRQIQPRGTRRERNAFFLFQRHTYLRPFLTSEVGGCPTSETLS</sequence>
<feature type="region of interest" description="Disordered" evidence="1">
    <location>
        <begin position="27"/>
        <end position="101"/>
    </location>
</feature>
<evidence type="ECO:0000256" key="1">
    <source>
        <dbReference type="SAM" id="MobiDB-lite"/>
    </source>
</evidence>
<dbReference type="EMBL" id="KZ679133">
    <property type="protein sequence ID" value="PTB75562.1"/>
    <property type="molecule type" value="Genomic_DNA"/>
</dbReference>
<reference evidence="2 3" key="1">
    <citation type="submission" date="2016-07" db="EMBL/GenBank/DDBJ databases">
        <title>Multiple horizontal gene transfer events from other fungi enriched the ability of initially mycotrophic Trichoderma (Ascomycota) to feed on dead plant biomass.</title>
        <authorList>
            <consortium name="DOE Joint Genome Institute"/>
            <person name="Aerts A."/>
            <person name="Atanasova L."/>
            <person name="Chenthamara K."/>
            <person name="Zhang J."/>
            <person name="Grujic M."/>
            <person name="Henrissat B."/>
            <person name="Kuo A."/>
            <person name="Salamov A."/>
            <person name="Lipzen A."/>
            <person name="Labutti K."/>
            <person name="Barry K."/>
            <person name="Miao Y."/>
            <person name="Rahimi M.J."/>
            <person name="Shen Q."/>
            <person name="Grigoriev I.V."/>
            <person name="Kubicek C.P."/>
            <person name="Druzhinina I.S."/>
        </authorList>
    </citation>
    <scope>NUCLEOTIDE SEQUENCE [LARGE SCALE GENOMIC DNA]</scope>
    <source>
        <strain evidence="2 3">ATCC 18648</strain>
    </source>
</reference>